<comment type="caution">
    <text evidence="1">The sequence shown here is derived from an EMBL/GenBank/DDBJ whole genome shotgun (WGS) entry which is preliminary data.</text>
</comment>
<dbReference type="AlphaFoldDB" id="X1SVW4"/>
<gene>
    <name evidence="1" type="ORF">S12H4_33283</name>
</gene>
<feature type="non-terminal residue" evidence="1">
    <location>
        <position position="171"/>
    </location>
</feature>
<dbReference type="EMBL" id="BARW01019602">
    <property type="protein sequence ID" value="GAI97222.1"/>
    <property type="molecule type" value="Genomic_DNA"/>
</dbReference>
<proteinExistence type="predicted"/>
<sequence>MTWHLVESDPGFLAFFDLLAPKRVVTRALSGRTYVVYNYDDDYTNPGAPGTQSLRLAWSDDLIAWNYVWMPFTLAHHFVTRASIAVDSSGNVYVVYSEYEALWVQRHILAKLDADLNVLSQEEFAINQDRVQEYEPYPSICIDMNDDIHISYHYYNGNGGGDVNTLSYVKG</sequence>
<protein>
    <recommendedName>
        <fullName evidence="2">Glycosyl hydrolase family 32 N-terminal domain-containing protein</fullName>
    </recommendedName>
</protein>
<evidence type="ECO:0000313" key="1">
    <source>
        <dbReference type="EMBL" id="GAI97222.1"/>
    </source>
</evidence>
<accession>X1SVW4</accession>
<organism evidence="1">
    <name type="scientific">marine sediment metagenome</name>
    <dbReference type="NCBI Taxonomy" id="412755"/>
    <lineage>
        <taxon>unclassified sequences</taxon>
        <taxon>metagenomes</taxon>
        <taxon>ecological metagenomes</taxon>
    </lineage>
</organism>
<name>X1SVW4_9ZZZZ</name>
<evidence type="ECO:0008006" key="2">
    <source>
        <dbReference type="Google" id="ProtNLM"/>
    </source>
</evidence>
<reference evidence="1" key="1">
    <citation type="journal article" date="2014" name="Front. Microbiol.">
        <title>High frequency of phylogenetically diverse reductive dehalogenase-homologous genes in deep subseafloor sedimentary metagenomes.</title>
        <authorList>
            <person name="Kawai M."/>
            <person name="Futagami T."/>
            <person name="Toyoda A."/>
            <person name="Takaki Y."/>
            <person name="Nishi S."/>
            <person name="Hori S."/>
            <person name="Arai W."/>
            <person name="Tsubouchi T."/>
            <person name="Morono Y."/>
            <person name="Uchiyama I."/>
            <person name="Ito T."/>
            <person name="Fujiyama A."/>
            <person name="Inagaki F."/>
            <person name="Takami H."/>
        </authorList>
    </citation>
    <scope>NUCLEOTIDE SEQUENCE</scope>
    <source>
        <strain evidence="1">Expedition CK06-06</strain>
    </source>
</reference>